<comment type="caution">
    <text evidence="2">The sequence shown here is derived from an EMBL/GenBank/DDBJ whole genome shotgun (WGS) entry which is preliminary data.</text>
</comment>
<dbReference type="EMBL" id="JAGGLC010000001">
    <property type="protein sequence ID" value="MBP1986047.1"/>
    <property type="molecule type" value="Genomic_DNA"/>
</dbReference>
<evidence type="ECO:0000256" key="1">
    <source>
        <dbReference type="SAM" id="MobiDB-lite"/>
    </source>
</evidence>
<accession>A0A8T4GSN8</accession>
<dbReference type="Proteomes" id="UP000823736">
    <property type="component" value="Unassembled WGS sequence"/>
</dbReference>
<proteinExistence type="predicted"/>
<protein>
    <submittedName>
        <fullName evidence="2">Uncharacterized protein</fullName>
    </submittedName>
</protein>
<reference evidence="2" key="1">
    <citation type="submission" date="2021-03" db="EMBL/GenBank/DDBJ databases">
        <title>Genomic Encyclopedia of Type Strains, Phase IV (KMG-IV): sequencing the most valuable type-strain genomes for metagenomic binning, comparative biology and taxonomic classification.</title>
        <authorList>
            <person name="Goeker M."/>
        </authorList>
    </citation>
    <scope>NUCLEOTIDE SEQUENCE</scope>
    <source>
        <strain evidence="2">DSM 26232</strain>
    </source>
</reference>
<feature type="region of interest" description="Disordered" evidence="1">
    <location>
        <begin position="96"/>
        <end position="118"/>
    </location>
</feature>
<sequence length="118" mass="13466">MSVDTSTNDTENRKSVASNTTDYQHSNDSELKSHFQQGGRYFLQDPATGESVNVSRLTAYAEYGREIYQRDAHHEIPLLKVDAPKFLDALTRQEHTEYHKQEPDPVEVDGFPLLRAGR</sequence>
<keyword evidence="3" id="KW-1185">Reference proteome</keyword>
<organism evidence="2 3">
    <name type="scientific">Halolamina salifodinae</name>
    <dbReference type="NCBI Taxonomy" id="1202767"/>
    <lineage>
        <taxon>Archaea</taxon>
        <taxon>Methanobacteriati</taxon>
        <taxon>Methanobacteriota</taxon>
        <taxon>Stenosarchaea group</taxon>
        <taxon>Halobacteria</taxon>
        <taxon>Halobacteriales</taxon>
        <taxon>Haloferacaceae</taxon>
    </lineage>
</organism>
<name>A0A8T4GSN8_9EURY</name>
<evidence type="ECO:0000313" key="3">
    <source>
        <dbReference type="Proteomes" id="UP000823736"/>
    </source>
</evidence>
<dbReference type="RefSeq" id="WP_209490168.1">
    <property type="nucleotide sequence ID" value="NZ_JAGGLC010000001.1"/>
</dbReference>
<dbReference type="AlphaFoldDB" id="A0A8T4GSN8"/>
<evidence type="ECO:0000313" key="2">
    <source>
        <dbReference type="EMBL" id="MBP1986047.1"/>
    </source>
</evidence>
<feature type="region of interest" description="Disordered" evidence="1">
    <location>
        <begin position="1"/>
        <end position="48"/>
    </location>
</feature>
<gene>
    <name evidence="2" type="ORF">J2753_000520</name>
</gene>
<feature type="compositionally biased region" description="Polar residues" evidence="1">
    <location>
        <begin position="1"/>
        <end position="24"/>
    </location>
</feature>